<feature type="transmembrane region" description="Helical" evidence="2">
    <location>
        <begin position="44"/>
        <end position="61"/>
    </location>
</feature>
<reference evidence="3 4" key="1">
    <citation type="submission" date="2020-04" db="EMBL/GenBank/DDBJ databases">
        <authorList>
            <person name="Hitch T.C.A."/>
            <person name="Wylensek D."/>
            <person name="Clavel T."/>
        </authorList>
    </citation>
    <scope>NUCLEOTIDE SEQUENCE [LARGE SCALE GENOMIC DNA]</scope>
    <source>
        <strain evidence="3 4">Oil-RF-744-FAT-WT-6-1</strain>
    </source>
</reference>
<feature type="transmembrane region" description="Helical" evidence="2">
    <location>
        <begin position="106"/>
        <end position="124"/>
    </location>
</feature>
<keyword evidence="2" id="KW-1133">Transmembrane helix</keyword>
<organism evidence="3 4">
    <name type="scientific">Megasphaera hexanoica</name>
    <dbReference type="NCBI Taxonomy" id="1675036"/>
    <lineage>
        <taxon>Bacteria</taxon>
        <taxon>Bacillati</taxon>
        <taxon>Bacillota</taxon>
        <taxon>Negativicutes</taxon>
        <taxon>Veillonellales</taxon>
        <taxon>Veillonellaceae</taxon>
        <taxon>Megasphaera</taxon>
    </lineage>
</organism>
<sequence length="367" mass="40447">MNKQTMTRSEWVSSQLLTWHNAISAIAIFSIIMYIFIKGHHPMVIIGFFCAFFILTAWRMLLTMVVVSVIASGICLAFPFLAPVAFIIMVVLFLARIGFILKNWRAVIAGMFVYGLALTLYFKIQWIYTGYHYIFSGLRQIVLLLPQSLLHLINRPAFFFTCLAFTTFAIVIAFIFQMLLYWLYRNGYTASGALSIMGSIPLVIIALILPFLKAAAVDGAIADGISGDFTHDGAFAPDSAVSHDGFIKAPSGYHHVNGYTRIAPDGHTEYVHDYIRSNPDGIIENNLSYHGSHPAPTTSGSLPGTTTPHTGQDVPATGSDTYVMLAGSIHGAFRPVFSARRHLILTLMAVYIGAGILTSTAVYFIYH</sequence>
<dbReference type="AlphaFoldDB" id="A0A848BY41"/>
<feature type="transmembrane region" description="Helical" evidence="2">
    <location>
        <begin position="190"/>
        <end position="212"/>
    </location>
</feature>
<protein>
    <submittedName>
        <fullName evidence="3">Uncharacterized protein</fullName>
    </submittedName>
</protein>
<evidence type="ECO:0000256" key="1">
    <source>
        <dbReference type="SAM" id="MobiDB-lite"/>
    </source>
</evidence>
<accession>A0A848BY41</accession>
<keyword evidence="2" id="KW-0472">Membrane</keyword>
<dbReference type="EMBL" id="JABAFG010000005">
    <property type="protein sequence ID" value="NME27899.1"/>
    <property type="molecule type" value="Genomic_DNA"/>
</dbReference>
<feature type="transmembrane region" description="Helical" evidence="2">
    <location>
        <begin position="157"/>
        <end position="184"/>
    </location>
</feature>
<name>A0A848BY41_9FIRM</name>
<feature type="region of interest" description="Disordered" evidence="1">
    <location>
        <begin position="286"/>
        <end position="315"/>
    </location>
</feature>
<dbReference type="RefSeq" id="WP_170087358.1">
    <property type="nucleotide sequence ID" value="NZ_JABAFG010000005.1"/>
</dbReference>
<dbReference type="Proteomes" id="UP000591071">
    <property type="component" value="Unassembled WGS sequence"/>
</dbReference>
<evidence type="ECO:0000256" key="2">
    <source>
        <dbReference type="SAM" id="Phobius"/>
    </source>
</evidence>
<feature type="transmembrane region" description="Helical" evidence="2">
    <location>
        <begin position="343"/>
        <end position="366"/>
    </location>
</feature>
<comment type="caution">
    <text evidence="3">The sequence shown here is derived from an EMBL/GenBank/DDBJ whole genome shotgun (WGS) entry which is preliminary data.</text>
</comment>
<feature type="transmembrane region" description="Helical" evidence="2">
    <location>
        <begin position="130"/>
        <end position="150"/>
    </location>
</feature>
<evidence type="ECO:0000313" key="3">
    <source>
        <dbReference type="EMBL" id="NME27899.1"/>
    </source>
</evidence>
<feature type="compositionally biased region" description="Low complexity" evidence="1">
    <location>
        <begin position="296"/>
        <end position="311"/>
    </location>
</feature>
<proteinExistence type="predicted"/>
<feature type="transmembrane region" description="Helical" evidence="2">
    <location>
        <begin position="16"/>
        <end position="37"/>
    </location>
</feature>
<keyword evidence="2" id="KW-0812">Transmembrane</keyword>
<gene>
    <name evidence="3" type="ORF">HF872_04575</name>
</gene>
<feature type="transmembrane region" description="Helical" evidence="2">
    <location>
        <begin position="67"/>
        <end position="94"/>
    </location>
</feature>
<evidence type="ECO:0000313" key="4">
    <source>
        <dbReference type="Proteomes" id="UP000591071"/>
    </source>
</evidence>